<dbReference type="PANTHER" id="PTHR36934">
    <property type="entry name" value="BLR0278 PROTEIN"/>
    <property type="match status" value="1"/>
</dbReference>
<dbReference type="RefSeq" id="WP_378196072.1">
    <property type="nucleotide sequence ID" value="NZ_JBHLZP010000023.1"/>
</dbReference>
<evidence type="ECO:0000313" key="3">
    <source>
        <dbReference type="Proteomes" id="UP001589627"/>
    </source>
</evidence>
<accession>A0ABV5YAM0</accession>
<dbReference type="InterPro" id="IPR025540">
    <property type="entry name" value="FlK"/>
</dbReference>
<evidence type="ECO:0000259" key="1">
    <source>
        <dbReference type="Pfam" id="PF22636"/>
    </source>
</evidence>
<organism evidence="2 3">
    <name type="scientific">Actinoallomurus acaciae</name>
    <dbReference type="NCBI Taxonomy" id="502577"/>
    <lineage>
        <taxon>Bacteria</taxon>
        <taxon>Bacillati</taxon>
        <taxon>Actinomycetota</taxon>
        <taxon>Actinomycetes</taxon>
        <taxon>Streptosporangiales</taxon>
        <taxon>Thermomonosporaceae</taxon>
        <taxon>Actinoallomurus</taxon>
    </lineage>
</organism>
<dbReference type="InterPro" id="IPR054485">
    <property type="entry name" value="FlK-like_dom"/>
</dbReference>
<dbReference type="PIRSF" id="PIRSF014972">
    <property type="entry name" value="FlK"/>
    <property type="match status" value="1"/>
</dbReference>
<name>A0ABV5YAM0_9ACTN</name>
<dbReference type="EMBL" id="JBHLZP010000023">
    <property type="protein sequence ID" value="MFB9831616.1"/>
    <property type="molecule type" value="Genomic_DNA"/>
</dbReference>
<dbReference type="SUPFAM" id="SSF54637">
    <property type="entry name" value="Thioesterase/thiol ester dehydrase-isomerase"/>
    <property type="match status" value="1"/>
</dbReference>
<dbReference type="PANTHER" id="PTHR36934:SF1">
    <property type="entry name" value="THIOESTERASE DOMAIN-CONTAINING PROTEIN"/>
    <property type="match status" value="1"/>
</dbReference>
<protein>
    <submittedName>
        <fullName evidence="2">Thioesterase family protein</fullName>
    </submittedName>
</protein>
<dbReference type="Proteomes" id="UP001589627">
    <property type="component" value="Unassembled WGS sequence"/>
</dbReference>
<proteinExistence type="predicted"/>
<dbReference type="Gene3D" id="3.10.129.10">
    <property type="entry name" value="Hotdog Thioesterase"/>
    <property type="match status" value="1"/>
</dbReference>
<keyword evidence="3" id="KW-1185">Reference proteome</keyword>
<dbReference type="Pfam" id="PF22636">
    <property type="entry name" value="FlK"/>
    <property type="match status" value="1"/>
</dbReference>
<evidence type="ECO:0000313" key="2">
    <source>
        <dbReference type="EMBL" id="MFB9831616.1"/>
    </source>
</evidence>
<dbReference type="CDD" id="cd03440">
    <property type="entry name" value="hot_dog"/>
    <property type="match status" value="1"/>
</dbReference>
<dbReference type="InterPro" id="IPR029069">
    <property type="entry name" value="HotDog_dom_sf"/>
</dbReference>
<comment type="caution">
    <text evidence="2">The sequence shown here is derived from an EMBL/GenBank/DDBJ whole genome shotgun (WGS) entry which is preliminary data.</text>
</comment>
<sequence length="137" mass="14665">MTYTVPPERTVPRLLPESAEFAALPDVLATGYLVGIVEWACMRALAGQLEDAERTLGVHVDLSHEAPTPPGEDLTVTVELVSVEGRRLTFSVQASDDAGVICRGTHKRAVIDVARFTDRLAARTGGRSDGQVETAGH</sequence>
<feature type="domain" description="Fluoroacetyl-CoA-specific thioesterase-like" evidence="1">
    <location>
        <begin position="22"/>
        <end position="113"/>
    </location>
</feature>
<gene>
    <name evidence="2" type="ORF">ACFFNX_05365</name>
</gene>
<reference evidence="2 3" key="1">
    <citation type="submission" date="2024-09" db="EMBL/GenBank/DDBJ databases">
        <authorList>
            <person name="Sun Q."/>
            <person name="Mori K."/>
        </authorList>
    </citation>
    <scope>NUCLEOTIDE SEQUENCE [LARGE SCALE GENOMIC DNA]</scope>
    <source>
        <strain evidence="2 3">TBRC 0563</strain>
    </source>
</reference>